<keyword evidence="5" id="KW-0436">Ligase</keyword>
<evidence type="ECO:0000256" key="2">
    <source>
        <dbReference type="ARBA" id="ARBA00022840"/>
    </source>
</evidence>
<dbReference type="Gene3D" id="3.40.50.12780">
    <property type="entry name" value="N-terminal domain of ligase-like"/>
    <property type="match status" value="1"/>
</dbReference>
<dbReference type="Proteomes" id="UP001221208">
    <property type="component" value="Unassembled WGS sequence"/>
</dbReference>
<dbReference type="EMBL" id="JAQQXR010000001">
    <property type="protein sequence ID" value="MDC8756764.1"/>
    <property type="molecule type" value="Genomic_DNA"/>
</dbReference>
<dbReference type="Pfam" id="PF23562">
    <property type="entry name" value="AMP-binding_C_3"/>
    <property type="match status" value="1"/>
</dbReference>
<evidence type="ECO:0000256" key="3">
    <source>
        <dbReference type="ARBA" id="ARBA00024484"/>
    </source>
</evidence>
<dbReference type="SUPFAM" id="SSF56801">
    <property type="entry name" value="Acetyl-CoA synthetase-like"/>
    <property type="match status" value="1"/>
</dbReference>
<dbReference type="InterPro" id="IPR000873">
    <property type="entry name" value="AMP-dep_synth/lig_dom"/>
</dbReference>
<keyword evidence="2" id="KW-0067">ATP-binding</keyword>
<dbReference type="PROSITE" id="PS00455">
    <property type="entry name" value="AMP_BINDING"/>
    <property type="match status" value="1"/>
</dbReference>
<evidence type="ECO:0000313" key="5">
    <source>
        <dbReference type="EMBL" id="MDC8756764.1"/>
    </source>
</evidence>
<keyword evidence="6" id="KW-1185">Reference proteome</keyword>
<dbReference type="PANTHER" id="PTHR43272">
    <property type="entry name" value="LONG-CHAIN-FATTY-ACID--COA LIGASE"/>
    <property type="match status" value="1"/>
</dbReference>
<dbReference type="RefSeq" id="WP_273669397.1">
    <property type="nucleotide sequence ID" value="NZ_JAQQXR010000001.1"/>
</dbReference>
<dbReference type="Pfam" id="PF00501">
    <property type="entry name" value="AMP-binding"/>
    <property type="match status" value="1"/>
</dbReference>
<comment type="catalytic activity">
    <reaction evidence="3">
        <text>a long-chain fatty acid + ATP + CoA = a long-chain fatty acyl-CoA + AMP + diphosphate</text>
        <dbReference type="Rhea" id="RHEA:15421"/>
        <dbReference type="ChEBI" id="CHEBI:30616"/>
        <dbReference type="ChEBI" id="CHEBI:33019"/>
        <dbReference type="ChEBI" id="CHEBI:57287"/>
        <dbReference type="ChEBI" id="CHEBI:57560"/>
        <dbReference type="ChEBI" id="CHEBI:83139"/>
        <dbReference type="ChEBI" id="CHEBI:456215"/>
        <dbReference type="EC" id="6.2.1.3"/>
    </reaction>
    <physiologicalReaction direction="left-to-right" evidence="3">
        <dbReference type="Rhea" id="RHEA:15422"/>
    </physiologicalReaction>
</comment>
<proteinExistence type="predicted"/>
<organism evidence="5 6">
    <name type="scientific">Janthinobacterium fluminis</name>
    <dbReference type="NCBI Taxonomy" id="2987524"/>
    <lineage>
        <taxon>Bacteria</taxon>
        <taxon>Pseudomonadati</taxon>
        <taxon>Pseudomonadota</taxon>
        <taxon>Betaproteobacteria</taxon>
        <taxon>Burkholderiales</taxon>
        <taxon>Oxalobacteraceae</taxon>
        <taxon>Janthinobacterium</taxon>
    </lineage>
</organism>
<protein>
    <submittedName>
        <fullName evidence="5">Long-chain fatty acid--CoA ligase</fullName>
    </submittedName>
</protein>
<dbReference type="GO" id="GO:0016874">
    <property type="term" value="F:ligase activity"/>
    <property type="evidence" value="ECO:0007669"/>
    <property type="project" value="UniProtKB-KW"/>
</dbReference>
<keyword evidence="1" id="KW-0547">Nucleotide-binding</keyword>
<dbReference type="InterPro" id="IPR045851">
    <property type="entry name" value="AMP-bd_C_sf"/>
</dbReference>
<evidence type="ECO:0000256" key="1">
    <source>
        <dbReference type="ARBA" id="ARBA00022741"/>
    </source>
</evidence>
<gene>
    <name evidence="5" type="ORF">OIK44_04090</name>
</gene>
<reference evidence="5 6" key="1">
    <citation type="submission" date="2022-10" db="EMBL/GenBank/DDBJ databases">
        <title>Janthinobacterium sp. hw3 Genome sequencing.</title>
        <authorList>
            <person name="Park S."/>
        </authorList>
    </citation>
    <scope>NUCLEOTIDE SEQUENCE [LARGE SCALE GENOMIC DNA]</scope>
    <source>
        <strain evidence="6">hw3</strain>
    </source>
</reference>
<feature type="domain" description="AMP-dependent synthetase/ligase" evidence="4">
    <location>
        <begin position="21"/>
        <end position="442"/>
    </location>
</feature>
<evidence type="ECO:0000313" key="6">
    <source>
        <dbReference type="Proteomes" id="UP001221208"/>
    </source>
</evidence>
<dbReference type="PANTHER" id="PTHR43272:SF33">
    <property type="entry name" value="AMP-BINDING DOMAIN-CONTAINING PROTEIN-RELATED"/>
    <property type="match status" value="1"/>
</dbReference>
<dbReference type="Gene3D" id="3.30.300.30">
    <property type="match status" value="1"/>
</dbReference>
<comment type="caution">
    <text evidence="5">The sequence shown here is derived from an EMBL/GenBank/DDBJ whole genome shotgun (WGS) entry which is preliminary data.</text>
</comment>
<name>A0ABT5JW01_9BURK</name>
<dbReference type="InterPro" id="IPR020845">
    <property type="entry name" value="AMP-binding_CS"/>
</dbReference>
<accession>A0ABT5JW01</accession>
<dbReference type="CDD" id="cd05907">
    <property type="entry name" value="VL_LC_FACS_like"/>
    <property type="match status" value="1"/>
</dbReference>
<evidence type="ECO:0000259" key="4">
    <source>
        <dbReference type="Pfam" id="PF00501"/>
    </source>
</evidence>
<sequence length="614" mass="65123">MEIGNRSAAALGASTTLGELFAWRVSQTPQAEAYRQFDAQSAQWISYTWAEMAARVAACAAALAALELPHAAKVAILLPNGVEAVCIDQASLALGMVPVPMHALDNPDSIAYIVNDCDASVLVVTNYAQWAAIAGAAAAMPALKLVAVAGGDIPAHPAAPASGPVMLVALRDWLAVAAGSSPARLPAVAAADLAAIVYTSGTTGKPKGVMLTHANILANVRALTGCVKVGTADVFLSFLPLSHTFERTVGYYLPIAAGSCVAYVRSVAQIADDLQAVRPTALVSVPRIYERFHAKLEETMAASGAVTRALFALAQAVGWRQFSRRQHLPPAAGGAAWLDALLEPLTRRLVARKVLARFGGRLRFAVCGGAPMSQAVAQCFLGMGLPLLQGYGMTETSPVVCNNTVEDNWPATVGKVLDGVQVRIGENQELQVRGASVMRGYWKRPEDSANTFTGDGWLRTGDQASIVDGRVRITGRIKEIIVTSTGEKVAPADLELAIIADALFDQAFVIGENRPFVAAFVVLNPAAWAALARRLNVADEPASLGLNAVRDAALAQIQQMCKSFPAYAVPRAVRMELTPWSIENSLMTPTLKLKRKNLLAHFEGETEDVYRKRG</sequence>
<dbReference type="InterPro" id="IPR042099">
    <property type="entry name" value="ANL_N_sf"/>
</dbReference>